<dbReference type="InterPro" id="IPR038222">
    <property type="entry name" value="DHHA2_dom_sf"/>
</dbReference>
<proteinExistence type="predicted"/>
<comment type="cofactor">
    <cofactor evidence="1">
        <name>Mn(2+)</name>
        <dbReference type="ChEBI" id="CHEBI:29035"/>
    </cofactor>
</comment>
<reference evidence="6" key="1">
    <citation type="submission" date="2014-12" db="EMBL/GenBank/DDBJ databases">
        <authorList>
            <person name="Jaenicke S."/>
        </authorList>
    </citation>
    <scope>NUCLEOTIDE SEQUENCE [LARGE SCALE GENOMIC DNA]</scope>
    <source>
        <strain evidence="6">CBS1600</strain>
    </source>
</reference>
<name>A0A0H5BXX4_CYBJN</name>
<dbReference type="PANTHER" id="PTHR12112:SF39">
    <property type="entry name" value="EG:152A3.5 PROTEIN (FBGN0003116_PN PROTEIN)"/>
    <property type="match status" value="1"/>
</dbReference>
<reference evidence="8" key="2">
    <citation type="journal article" date="2015" name="J. Biotechnol.">
        <title>The structure of the Cyberlindnera jadinii genome and its relation to Candida utilis analyzed by the occurrence of single nucleotide polymorphisms.</title>
        <authorList>
            <person name="Rupp O."/>
            <person name="Brinkrolf K."/>
            <person name="Buerth C."/>
            <person name="Kunigo M."/>
            <person name="Schneider J."/>
            <person name="Jaenicke S."/>
            <person name="Goesmann A."/>
            <person name="Puehler A."/>
            <person name="Jaeger K.-E."/>
            <person name="Ernst J.F."/>
        </authorList>
    </citation>
    <scope>NUCLEOTIDE SEQUENCE [LARGE SCALE GENOMIC DNA]</scope>
    <source>
        <strain evidence="8">ATCC 18201 / CBS 1600 / BCRC 20928 / JCM 3617 / NBRC 0987 / NRRL Y-1542</strain>
    </source>
</reference>
<dbReference type="SUPFAM" id="SSF64182">
    <property type="entry name" value="DHH phosphoesterases"/>
    <property type="match status" value="1"/>
</dbReference>
<dbReference type="RefSeq" id="XP_020070122.1">
    <property type="nucleotide sequence ID" value="XM_020215232.1"/>
</dbReference>
<dbReference type="PANTHER" id="PTHR12112">
    <property type="entry name" value="BNIP - RELATED"/>
    <property type="match status" value="1"/>
</dbReference>
<evidence type="ECO:0000256" key="1">
    <source>
        <dbReference type="ARBA" id="ARBA00001936"/>
    </source>
</evidence>
<dbReference type="InterPro" id="IPR038763">
    <property type="entry name" value="DHH_sf"/>
</dbReference>
<accession>A0A0H5BXX4</accession>
<accession>A0A1E4S0R8</accession>
<dbReference type="SMART" id="SM01131">
    <property type="entry name" value="DHHA2"/>
    <property type="match status" value="1"/>
</dbReference>
<dbReference type="STRING" id="983966.A0A0H5BXX4"/>
<evidence type="ECO:0000256" key="2">
    <source>
        <dbReference type="ARBA" id="ARBA00022723"/>
    </source>
</evidence>
<dbReference type="OMA" id="TMTIFFN"/>
<dbReference type="Proteomes" id="UP000038830">
    <property type="component" value="Unassembled WGS sequence"/>
</dbReference>
<evidence type="ECO:0000313" key="6">
    <source>
        <dbReference type="EMBL" id="CEP20290.1"/>
    </source>
</evidence>
<dbReference type="InterPro" id="IPR004097">
    <property type="entry name" value="DHHA2"/>
</dbReference>
<gene>
    <name evidence="6" type="primary">PPX1</name>
    <name evidence="6" type="ORF">BN1211_0093</name>
    <name evidence="7" type="ORF">CYBJADRAFT_168144</name>
</gene>
<keyword evidence="3" id="KW-0378">Hydrolase</keyword>
<organism evidence="6 8">
    <name type="scientific">Cyberlindnera jadinii (strain ATCC 18201 / CBS 1600 / BCRC 20928 / JCM 3617 / NBRC 0987 / NRRL Y-1542)</name>
    <name type="common">Torula yeast</name>
    <name type="synonym">Candida utilis</name>
    <dbReference type="NCBI Taxonomy" id="983966"/>
    <lineage>
        <taxon>Eukaryota</taxon>
        <taxon>Fungi</taxon>
        <taxon>Dikarya</taxon>
        <taxon>Ascomycota</taxon>
        <taxon>Saccharomycotina</taxon>
        <taxon>Saccharomycetes</taxon>
        <taxon>Phaffomycetales</taxon>
        <taxon>Phaffomycetaceae</taxon>
        <taxon>Cyberlindnera</taxon>
    </lineage>
</organism>
<reference evidence="7 9" key="3">
    <citation type="journal article" date="2016" name="Proc. Natl. Acad. Sci. U.S.A.">
        <title>Comparative genomics of biotechnologically important yeasts.</title>
        <authorList>
            <person name="Riley R."/>
            <person name="Haridas S."/>
            <person name="Wolfe K.H."/>
            <person name="Lopes M.R."/>
            <person name="Hittinger C.T."/>
            <person name="Goeker M."/>
            <person name="Salamov A.A."/>
            <person name="Wisecaver J.H."/>
            <person name="Long T.M."/>
            <person name="Calvey C.H."/>
            <person name="Aerts A.L."/>
            <person name="Barry K.W."/>
            <person name="Choi C."/>
            <person name="Clum A."/>
            <person name="Coughlan A.Y."/>
            <person name="Deshpande S."/>
            <person name="Douglass A.P."/>
            <person name="Hanson S.J."/>
            <person name="Klenk H.-P."/>
            <person name="LaButti K.M."/>
            <person name="Lapidus A."/>
            <person name="Lindquist E.A."/>
            <person name="Lipzen A.M."/>
            <person name="Meier-Kolthoff J.P."/>
            <person name="Ohm R.A."/>
            <person name="Otillar R.P."/>
            <person name="Pangilinan J.L."/>
            <person name="Peng Y."/>
            <person name="Rokas A."/>
            <person name="Rosa C.A."/>
            <person name="Scheuner C."/>
            <person name="Sibirny A.A."/>
            <person name="Slot J.C."/>
            <person name="Stielow J.B."/>
            <person name="Sun H."/>
            <person name="Kurtzman C.P."/>
            <person name="Blackwell M."/>
            <person name="Grigoriev I.V."/>
            <person name="Jeffries T.W."/>
        </authorList>
    </citation>
    <scope>NUCLEOTIDE SEQUENCE [LARGE SCALE GENOMIC DNA]</scope>
    <source>
        <strain evidence="9">ATCC 18201 / CBS 1600 / BCRC 20928 / JCM 3617 / NBRC 0987 / NRRL Y-1542</strain>
        <strain evidence="7">NRRL Y-1542</strain>
    </source>
</reference>
<evidence type="ECO:0000256" key="3">
    <source>
        <dbReference type="ARBA" id="ARBA00022801"/>
    </source>
</evidence>
<protein>
    <submittedName>
        <fullName evidence="7">DHH phosphoesterase</fullName>
    </submittedName>
    <submittedName>
        <fullName evidence="6">PPX1 protein</fullName>
    </submittedName>
</protein>
<evidence type="ECO:0000259" key="5">
    <source>
        <dbReference type="SMART" id="SM01131"/>
    </source>
</evidence>
<keyword evidence="4" id="KW-0464">Manganese</keyword>
<dbReference type="OrthoDB" id="374045at2759"/>
<dbReference type="GeneID" id="30989628"/>
<keyword evidence="2" id="KW-0479">Metal-binding</keyword>
<dbReference type="Gene3D" id="3.90.1640.10">
    <property type="entry name" value="inorganic pyrophosphatase (n-terminal core)"/>
    <property type="match status" value="1"/>
</dbReference>
<dbReference type="GO" id="GO:0004309">
    <property type="term" value="F:exopolyphosphatase activity"/>
    <property type="evidence" value="ECO:0007669"/>
    <property type="project" value="TreeGrafter"/>
</dbReference>
<sequence>MKLKAFVQSIRETAKKVKSYQLICGNQSGDLDSVISSISYALFADIHDPLNHHIPVLNFYKSDISSRKDLLLVLSQFEIHRDSLLYLDDLPSISSGVQGLVLVDHNKPTSNFNEFQITGIIDHHEDEHLAPDANPRIIQRCGSCSTLVAQYWTSQGVLLTNELVKFLLAPLIIDTSCLKHRAEEPDFVMFKEYQKFIDPLEINSWFEELQSAKFDITGLSMHQIFAKDYKLFEFGVGTDNVLKLVGISSIVKPYKWLVENYSDFKDQMDAYLKQQGLDIFVFMTSFEKDGEFNRELGYVTKDEASNTLMRLALDQNLRAELELDPIDNTHNVYRQLNVAASRKQVAPAIKRALERL</sequence>
<dbReference type="Gene3D" id="3.10.310.20">
    <property type="entry name" value="DHHA2 domain"/>
    <property type="match status" value="1"/>
</dbReference>
<dbReference type="EMBL" id="CDQK01000001">
    <property type="protein sequence ID" value="CEP20290.1"/>
    <property type="molecule type" value="Genomic_DNA"/>
</dbReference>
<dbReference type="GO" id="GO:0046872">
    <property type="term" value="F:metal ion binding"/>
    <property type="evidence" value="ECO:0007669"/>
    <property type="project" value="UniProtKB-KW"/>
</dbReference>
<evidence type="ECO:0000313" key="8">
    <source>
        <dbReference type="Proteomes" id="UP000038830"/>
    </source>
</evidence>
<dbReference type="InterPro" id="IPR001667">
    <property type="entry name" value="DDH_dom"/>
</dbReference>
<dbReference type="Pfam" id="PF01368">
    <property type="entry name" value="DHH"/>
    <property type="match status" value="1"/>
</dbReference>
<feature type="domain" description="DHHA2" evidence="5">
    <location>
        <begin position="206"/>
        <end position="353"/>
    </location>
</feature>
<dbReference type="Proteomes" id="UP000094389">
    <property type="component" value="Unassembled WGS sequence"/>
</dbReference>
<dbReference type="Pfam" id="PF02833">
    <property type="entry name" value="DHHA2"/>
    <property type="match status" value="1"/>
</dbReference>
<dbReference type="AlphaFoldDB" id="A0A0H5BXX4"/>
<evidence type="ECO:0000313" key="7">
    <source>
        <dbReference type="EMBL" id="ODV73083.1"/>
    </source>
</evidence>
<evidence type="ECO:0000313" key="9">
    <source>
        <dbReference type="Proteomes" id="UP000094389"/>
    </source>
</evidence>
<dbReference type="GO" id="GO:0005737">
    <property type="term" value="C:cytoplasm"/>
    <property type="evidence" value="ECO:0007669"/>
    <property type="project" value="InterPro"/>
</dbReference>
<evidence type="ECO:0000256" key="4">
    <source>
        <dbReference type="ARBA" id="ARBA00023211"/>
    </source>
</evidence>
<keyword evidence="9" id="KW-1185">Reference proteome</keyword>
<dbReference type="EMBL" id="KV453932">
    <property type="protein sequence ID" value="ODV73083.1"/>
    <property type="molecule type" value="Genomic_DNA"/>
</dbReference>